<dbReference type="SMART" id="SM00314">
    <property type="entry name" value="RA"/>
    <property type="match status" value="1"/>
</dbReference>
<keyword evidence="8" id="KW-1185">Reference proteome</keyword>
<dbReference type="InterPro" id="IPR000159">
    <property type="entry name" value="RA_dom"/>
</dbReference>
<evidence type="ECO:0000259" key="5">
    <source>
        <dbReference type="PROSITE" id="PS50105"/>
    </source>
</evidence>
<dbReference type="SMART" id="SM00454">
    <property type="entry name" value="SAM"/>
    <property type="match status" value="1"/>
</dbReference>
<feature type="domain" description="SAM" evidence="5">
    <location>
        <begin position="19"/>
        <end position="82"/>
    </location>
</feature>
<reference evidence="7 8" key="1">
    <citation type="submission" date="2021-12" db="EMBL/GenBank/DDBJ databases">
        <title>High titer production of polyol ester of fatty acids by Rhodotorula paludigena BS15 towards product separation-free biomass refinery.</title>
        <authorList>
            <person name="Mano J."/>
            <person name="Ono H."/>
            <person name="Tanaka T."/>
            <person name="Naito K."/>
            <person name="Sushida H."/>
            <person name="Ike M."/>
            <person name="Tokuyasu K."/>
            <person name="Kitaoka M."/>
        </authorList>
    </citation>
    <scope>NUCLEOTIDE SEQUENCE [LARGE SCALE GENOMIC DNA]</scope>
    <source>
        <strain evidence="7 8">BS15</strain>
    </source>
</reference>
<protein>
    <submittedName>
        <fullName evidence="7">Uncharacterized protein</fullName>
    </submittedName>
</protein>
<dbReference type="PROSITE" id="PS50002">
    <property type="entry name" value="SH3"/>
    <property type="match status" value="2"/>
</dbReference>
<feature type="region of interest" description="Disordered" evidence="3">
    <location>
        <begin position="159"/>
        <end position="245"/>
    </location>
</feature>
<feature type="region of interest" description="Disordered" evidence="3">
    <location>
        <begin position="257"/>
        <end position="333"/>
    </location>
</feature>
<evidence type="ECO:0000259" key="6">
    <source>
        <dbReference type="PROSITE" id="PS50200"/>
    </source>
</evidence>
<dbReference type="AlphaFoldDB" id="A0AAV5GIL0"/>
<dbReference type="Gene3D" id="1.10.150.50">
    <property type="entry name" value="Transcription Factor, Ets-1"/>
    <property type="match status" value="1"/>
</dbReference>
<dbReference type="Gene3D" id="3.10.20.90">
    <property type="entry name" value="Phosphatidylinositol 3-kinase Catalytic Subunit, Chain A, domain 1"/>
    <property type="match status" value="1"/>
</dbReference>
<dbReference type="CDD" id="cd00174">
    <property type="entry name" value="SH3"/>
    <property type="match status" value="2"/>
</dbReference>
<dbReference type="InterPro" id="IPR029071">
    <property type="entry name" value="Ubiquitin-like_domsf"/>
</dbReference>
<name>A0AAV5GIL0_9BASI</name>
<keyword evidence="1 2" id="KW-0728">SH3 domain</keyword>
<evidence type="ECO:0000313" key="7">
    <source>
        <dbReference type="EMBL" id="GJN89029.1"/>
    </source>
</evidence>
<dbReference type="EMBL" id="BQKY01000004">
    <property type="protein sequence ID" value="GJN89029.1"/>
    <property type="molecule type" value="Genomic_DNA"/>
</dbReference>
<evidence type="ECO:0000256" key="2">
    <source>
        <dbReference type="PROSITE-ProRule" id="PRU00192"/>
    </source>
</evidence>
<dbReference type="InterPro" id="IPR051569">
    <property type="entry name" value="SHANK"/>
</dbReference>
<dbReference type="PANTHER" id="PTHR24135">
    <property type="entry name" value="SH3 AND MULTIPLE ANKYRIN REPEAT DOMAINS PROTEIN"/>
    <property type="match status" value="1"/>
</dbReference>
<dbReference type="Gene3D" id="2.30.30.40">
    <property type="entry name" value="SH3 Domains"/>
    <property type="match status" value="2"/>
</dbReference>
<dbReference type="Pfam" id="PF07647">
    <property type="entry name" value="SAM_2"/>
    <property type="match status" value="1"/>
</dbReference>
<feature type="compositionally biased region" description="Low complexity" evidence="3">
    <location>
        <begin position="217"/>
        <end position="228"/>
    </location>
</feature>
<feature type="region of interest" description="Disordered" evidence="3">
    <location>
        <begin position="584"/>
        <end position="612"/>
    </location>
</feature>
<dbReference type="InterPro" id="IPR001660">
    <property type="entry name" value="SAM"/>
</dbReference>
<feature type="region of interest" description="Disordered" evidence="3">
    <location>
        <begin position="423"/>
        <end position="496"/>
    </location>
</feature>
<sequence length="810" mass="83764">MLDSQAHGDPPYQHDLLSLDADGVHALFADLGFPHYRDQLTEHGITGDVLVHLDHAALKDVGVHSVGQRLAILKTVYELKVAQNVPIEDGHYVPPSEELDSGGPLHTQQVLGLLGERAFKLTLEFDADERIRNLEYEVHNLHTALLNLREEAITLARSAPGATKARPGLRSPTSGTFAHPLSNASTLSRSSSTPSRPRNPPPVALNSSLAIPANGLPDSPHSPVVDSPRLAGDYQQQQQASHLADAATLQPAEISINGVTTPTTPTAPMLMHPDSASAHPGGQSASSSLLHPSSSRPTTAVPEPSPTTSTSLSPLSKGAREGSTSGSSADNPYRSFRVTLEDPCYKVLPAALKKYKINDDWRLYALFICYGNTERCLAYDEKPLLLFQKLKESNDNPVFMLRHIKDIKSPIAVATAKHAARRDKRPAGIGGGVERSLMGVNRDGTAAPPPSNGLGPNVRPTRLHHPPVLLPVGKDKGGDEAGAASEGADGDKKDEARTKDVNCGYCIAIYPYLAEREDEFDVAVGDTFVILSKTKGWWVVHRDQPSPSLSSSASSNPDHATRKSAWVPAGCLLETSVPPLSLLAASHDPATSPSTLRSSSAAAGAGASGVPAHEGNAASVAIPPSLVVSVSTPGVALMDYSPRGSGELEVRKGQPLRILKRYNHWSYAIKEDGGRGWLPSWFCGRVTKSGAAPAAAGPASAGESAITAATGAGTGTPTTPTVLSSSPGTSALAADAGLSPAVSNSIASRPSTAPGGAVKPPLGVTVPSASASLVGGAKSATPALGSSTDGGGGGGGGAGAEGAAKEVDGQ</sequence>
<feature type="compositionally biased region" description="Low complexity" evidence="3">
    <location>
        <begin position="598"/>
        <end position="609"/>
    </location>
</feature>
<dbReference type="InterPro" id="IPR013761">
    <property type="entry name" value="SAM/pointed_sf"/>
</dbReference>
<proteinExistence type="predicted"/>
<evidence type="ECO:0000313" key="8">
    <source>
        <dbReference type="Proteomes" id="UP001342314"/>
    </source>
</evidence>
<dbReference type="SUPFAM" id="SSF50044">
    <property type="entry name" value="SH3-domain"/>
    <property type="match status" value="2"/>
</dbReference>
<feature type="compositionally biased region" description="Low complexity" evidence="3">
    <location>
        <begin position="180"/>
        <end position="196"/>
    </location>
</feature>
<dbReference type="InterPro" id="IPR001452">
    <property type="entry name" value="SH3_domain"/>
</dbReference>
<feature type="region of interest" description="Disordered" evidence="3">
    <location>
        <begin position="772"/>
        <end position="810"/>
    </location>
</feature>
<dbReference type="PROSITE" id="PS50200">
    <property type="entry name" value="RA"/>
    <property type="match status" value="1"/>
</dbReference>
<evidence type="ECO:0000256" key="3">
    <source>
        <dbReference type="SAM" id="MobiDB-lite"/>
    </source>
</evidence>
<feature type="domain" description="SH3" evidence="4">
    <location>
        <begin position="629"/>
        <end position="688"/>
    </location>
</feature>
<comment type="caution">
    <text evidence="7">The sequence shown here is derived from an EMBL/GenBank/DDBJ whole genome shotgun (WGS) entry which is preliminary data.</text>
</comment>
<evidence type="ECO:0000256" key="1">
    <source>
        <dbReference type="ARBA" id="ARBA00022443"/>
    </source>
</evidence>
<dbReference type="Pfam" id="PF00788">
    <property type="entry name" value="RA"/>
    <property type="match status" value="1"/>
</dbReference>
<feature type="compositionally biased region" description="Gly residues" evidence="3">
    <location>
        <begin position="788"/>
        <end position="800"/>
    </location>
</feature>
<dbReference type="SUPFAM" id="SSF54236">
    <property type="entry name" value="Ubiquitin-like"/>
    <property type="match status" value="1"/>
</dbReference>
<dbReference type="PANTHER" id="PTHR24135:SF28">
    <property type="entry name" value="LD13733P"/>
    <property type="match status" value="1"/>
</dbReference>
<gene>
    <name evidence="7" type="ORF">Rhopal_002003-T1</name>
</gene>
<accession>A0AAV5GIL0</accession>
<dbReference type="PROSITE" id="PS50105">
    <property type="entry name" value="SAM_DOMAIN"/>
    <property type="match status" value="1"/>
</dbReference>
<feature type="domain" description="Ras-associating" evidence="6">
    <location>
        <begin position="327"/>
        <end position="406"/>
    </location>
</feature>
<feature type="region of interest" description="Disordered" evidence="3">
    <location>
        <begin position="709"/>
        <end position="728"/>
    </location>
</feature>
<dbReference type="Proteomes" id="UP001342314">
    <property type="component" value="Unassembled WGS sequence"/>
</dbReference>
<evidence type="ECO:0000259" key="4">
    <source>
        <dbReference type="PROSITE" id="PS50002"/>
    </source>
</evidence>
<organism evidence="7 8">
    <name type="scientific">Rhodotorula paludigena</name>
    <dbReference type="NCBI Taxonomy" id="86838"/>
    <lineage>
        <taxon>Eukaryota</taxon>
        <taxon>Fungi</taxon>
        <taxon>Dikarya</taxon>
        <taxon>Basidiomycota</taxon>
        <taxon>Pucciniomycotina</taxon>
        <taxon>Microbotryomycetes</taxon>
        <taxon>Sporidiobolales</taxon>
        <taxon>Sporidiobolaceae</taxon>
        <taxon>Rhodotorula</taxon>
    </lineage>
</organism>
<dbReference type="SMART" id="SM00326">
    <property type="entry name" value="SH3"/>
    <property type="match status" value="2"/>
</dbReference>
<feature type="compositionally biased region" description="Low complexity" evidence="3">
    <location>
        <begin position="284"/>
        <end position="316"/>
    </location>
</feature>
<dbReference type="InterPro" id="IPR036028">
    <property type="entry name" value="SH3-like_dom_sf"/>
</dbReference>
<dbReference type="SUPFAM" id="SSF47769">
    <property type="entry name" value="SAM/Pointed domain"/>
    <property type="match status" value="1"/>
</dbReference>
<dbReference type="GO" id="GO:0007165">
    <property type="term" value="P:signal transduction"/>
    <property type="evidence" value="ECO:0007669"/>
    <property type="project" value="InterPro"/>
</dbReference>
<dbReference type="Pfam" id="PF00018">
    <property type="entry name" value="SH3_1"/>
    <property type="match status" value="2"/>
</dbReference>
<feature type="domain" description="SH3" evidence="4">
    <location>
        <begin position="501"/>
        <end position="577"/>
    </location>
</feature>
<dbReference type="CDD" id="cd01786">
    <property type="entry name" value="RA_STE50"/>
    <property type="match status" value="1"/>
</dbReference>